<reference evidence="2 3" key="1">
    <citation type="submission" date="2018-11" db="EMBL/GenBank/DDBJ databases">
        <title>Whole genome sequence of Streptomyces paromomycinus NBRC 15454(T).</title>
        <authorList>
            <person name="Komaki H."/>
            <person name="Tamura T."/>
        </authorList>
    </citation>
    <scope>NUCLEOTIDE SEQUENCE [LARGE SCALE GENOMIC DNA]</scope>
    <source>
        <strain evidence="2 3">NBRC 15454</strain>
    </source>
</reference>
<evidence type="ECO:0000259" key="1">
    <source>
        <dbReference type="Pfam" id="PF04149"/>
    </source>
</evidence>
<evidence type="ECO:0000313" key="3">
    <source>
        <dbReference type="Proteomes" id="UP000286746"/>
    </source>
</evidence>
<protein>
    <recommendedName>
        <fullName evidence="1">DUF397 domain-containing protein</fullName>
    </recommendedName>
</protein>
<sequence length="67" mass="7466">MSQLAWRKSSYSAHPQDDCVEVAANPNGPVLYRESDRPGEIARARPHTWSAFLDCVKAGSYDSVNTR</sequence>
<dbReference type="EMBL" id="BHZD01000001">
    <property type="protein sequence ID" value="GCD43857.1"/>
    <property type="molecule type" value="Genomic_DNA"/>
</dbReference>
<evidence type="ECO:0000313" key="2">
    <source>
        <dbReference type="EMBL" id="GCD43857.1"/>
    </source>
</evidence>
<feature type="domain" description="DUF397" evidence="1">
    <location>
        <begin position="4"/>
        <end position="57"/>
    </location>
</feature>
<accession>A0A401W3F7</accession>
<gene>
    <name evidence="2" type="ORF">GKJPGBOP_03540</name>
</gene>
<keyword evidence="3" id="KW-1185">Reference proteome</keyword>
<dbReference type="Proteomes" id="UP000286746">
    <property type="component" value="Unassembled WGS sequence"/>
</dbReference>
<name>A0A401W3F7_STREY</name>
<dbReference type="Pfam" id="PF04149">
    <property type="entry name" value="DUF397"/>
    <property type="match status" value="1"/>
</dbReference>
<dbReference type="AlphaFoldDB" id="A0A401W3F7"/>
<organism evidence="2 3">
    <name type="scientific">Streptomyces paromomycinus</name>
    <name type="common">Streptomyces rimosus subsp. paromomycinus</name>
    <dbReference type="NCBI Taxonomy" id="92743"/>
    <lineage>
        <taxon>Bacteria</taxon>
        <taxon>Bacillati</taxon>
        <taxon>Actinomycetota</taxon>
        <taxon>Actinomycetes</taxon>
        <taxon>Kitasatosporales</taxon>
        <taxon>Streptomycetaceae</taxon>
        <taxon>Streptomyces</taxon>
    </lineage>
</organism>
<proteinExistence type="predicted"/>
<comment type="caution">
    <text evidence="2">The sequence shown here is derived from an EMBL/GenBank/DDBJ whole genome shotgun (WGS) entry which is preliminary data.</text>
</comment>
<dbReference type="RefSeq" id="WP_125054883.1">
    <property type="nucleotide sequence ID" value="NZ_BHZD01000001.1"/>
</dbReference>
<dbReference type="InterPro" id="IPR007278">
    <property type="entry name" value="DUF397"/>
</dbReference>